<dbReference type="GO" id="GO:0032259">
    <property type="term" value="P:methylation"/>
    <property type="evidence" value="ECO:0007669"/>
    <property type="project" value="UniProtKB-KW"/>
</dbReference>
<proteinExistence type="predicted"/>
<keyword evidence="8" id="KW-1185">Reference proteome</keyword>
<organism evidence="7 8">
    <name type="scientific">Lophiotrema nucula</name>
    <dbReference type="NCBI Taxonomy" id="690887"/>
    <lineage>
        <taxon>Eukaryota</taxon>
        <taxon>Fungi</taxon>
        <taxon>Dikarya</taxon>
        <taxon>Ascomycota</taxon>
        <taxon>Pezizomycotina</taxon>
        <taxon>Dothideomycetes</taxon>
        <taxon>Pleosporomycetidae</taxon>
        <taxon>Pleosporales</taxon>
        <taxon>Lophiotremataceae</taxon>
        <taxon>Lophiotrema</taxon>
    </lineage>
</organism>
<dbReference type="InterPro" id="IPR016461">
    <property type="entry name" value="COMT-like"/>
</dbReference>
<accession>A0A6A5YHA0</accession>
<dbReference type="SUPFAM" id="SSF53335">
    <property type="entry name" value="S-adenosyl-L-methionine-dependent methyltransferases"/>
    <property type="match status" value="1"/>
</dbReference>
<dbReference type="Proteomes" id="UP000799770">
    <property type="component" value="Unassembled WGS sequence"/>
</dbReference>
<dbReference type="InterPro" id="IPR012967">
    <property type="entry name" value="COMT_dimerisation"/>
</dbReference>
<dbReference type="EMBL" id="ML977363">
    <property type="protein sequence ID" value="KAF2106343.1"/>
    <property type="molecule type" value="Genomic_DNA"/>
</dbReference>
<dbReference type="Pfam" id="PF00891">
    <property type="entry name" value="Methyltransf_2"/>
    <property type="match status" value="1"/>
</dbReference>
<dbReference type="SUPFAM" id="SSF46785">
    <property type="entry name" value="Winged helix' DNA-binding domain"/>
    <property type="match status" value="1"/>
</dbReference>
<name>A0A6A5YHA0_9PLEO</name>
<dbReference type="InterPro" id="IPR001077">
    <property type="entry name" value="COMT_C"/>
</dbReference>
<evidence type="ECO:0000313" key="8">
    <source>
        <dbReference type="Proteomes" id="UP000799770"/>
    </source>
</evidence>
<dbReference type="GO" id="GO:0008171">
    <property type="term" value="F:O-methyltransferase activity"/>
    <property type="evidence" value="ECO:0007669"/>
    <property type="project" value="InterPro"/>
</dbReference>
<dbReference type="GO" id="GO:0046983">
    <property type="term" value="F:protein dimerization activity"/>
    <property type="evidence" value="ECO:0007669"/>
    <property type="project" value="InterPro"/>
</dbReference>
<evidence type="ECO:0000259" key="5">
    <source>
        <dbReference type="Pfam" id="PF00891"/>
    </source>
</evidence>
<reference evidence="7" key="1">
    <citation type="journal article" date="2020" name="Stud. Mycol.">
        <title>101 Dothideomycetes genomes: a test case for predicting lifestyles and emergence of pathogens.</title>
        <authorList>
            <person name="Haridas S."/>
            <person name="Albert R."/>
            <person name="Binder M."/>
            <person name="Bloem J."/>
            <person name="Labutti K."/>
            <person name="Salamov A."/>
            <person name="Andreopoulos B."/>
            <person name="Baker S."/>
            <person name="Barry K."/>
            <person name="Bills G."/>
            <person name="Bluhm B."/>
            <person name="Cannon C."/>
            <person name="Castanera R."/>
            <person name="Culley D."/>
            <person name="Daum C."/>
            <person name="Ezra D."/>
            <person name="Gonzalez J."/>
            <person name="Henrissat B."/>
            <person name="Kuo A."/>
            <person name="Liang C."/>
            <person name="Lipzen A."/>
            <person name="Lutzoni F."/>
            <person name="Magnuson J."/>
            <person name="Mondo S."/>
            <person name="Nolan M."/>
            <person name="Ohm R."/>
            <person name="Pangilinan J."/>
            <person name="Park H.-J."/>
            <person name="Ramirez L."/>
            <person name="Alfaro M."/>
            <person name="Sun H."/>
            <person name="Tritt A."/>
            <person name="Yoshinaga Y."/>
            <person name="Zwiers L.-H."/>
            <person name="Turgeon B."/>
            <person name="Goodwin S."/>
            <person name="Spatafora J."/>
            <person name="Crous P."/>
            <person name="Grigoriev I."/>
        </authorList>
    </citation>
    <scope>NUCLEOTIDE SEQUENCE</scope>
    <source>
        <strain evidence="7">CBS 627.86</strain>
    </source>
</reference>
<dbReference type="InterPro" id="IPR036390">
    <property type="entry name" value="WH_DNA-bd_sf"/>
</dbReference>
<feature type="active site" description="Proton acceptor" evidence="4">
    <location>
        <position position="276"/>
    </location>
</feature>
<evidence type="ECO:0000259" key="6">
    <source>
        <dbReference type="Pfam" id="PF08100"/>
    </source>
</evidence>
<dbReference type="PANTHER" id="PTHR43712">
    <property type="entry name" value="PUTATIVE (AFU_ORTHOLOGUE AFUA_4G14580)-RELATED"/>
    <property type="match status" value="1"/>
</dbReference>
<feature type="domain" description="O-methyltransferase dimerisation" evidence="6">
    <location>
        <begin position="28"/>
        <end position="108"/>
    </location>
</feature>
<dbReference type="AlphaFoldDB" id="A0A6A5YHA0"/>
<sequence length="369" mass="41265">MLALTNETADLLNEVQKLIDPGHLTLADHFLGYAATKCLVGVVELKVPDVLSAHDGPMKLDDLASACGARADRLRQAMRLLHNNNIFSYDEKTETFQNNHVSELLLVDHWTQWHNWITLYGNQFYDMARGIPGSLKEGEKRWPAQINYDTDLDMFSYFNQQGWVGQLHKTLGSGAVAQAPGILADYPWADVAHETVVDIGGGGGGFITTLMRAHPSMQGALFDLPHVIEHAKPFFYDADGQYADLAPRVADRNLISGDFFESVPAFKIYTMKWCLHDWKDDDALKILRNIRKAIIESPESRLVVLESVLAGGRSARLSRYGDLNMLMAANGGERTMAEWNSLAERSGWNIVRVHSLRNAWPCAIDMRPA</sequence>
<keyword evidence="2 7" id="KW-0808">Transferase</keyword>
<dbReference type="InterPro" id="IPR036388">
    <property type="entry name" value="WH-like_DNA-bd_sf"/>
</dbReference>
<evidence type="ECO:0000256" key="1">
    <source>
        <dbReference type="ARBA" id="ARBA00022603"/>
    </source>
</evidence>
<dbReference type="OrthoDB" id="1606438at2759"/>
<dbReference type="PANTHER" id="PTHR43712:SF2">
    <property type="entry name" value="O-METHYLTRANSFERASE CICE"/>
    <property type="match status" value="1"/>
</dbReference>
<gene>
    <name evidence="7" type="ORF">BDV96DRAFT_617371</name>
</gene>
<protein>
    <submittedName>
        <fullName evidence="7">O-methyltransferase-domain-containing protein</fullName>
    </submittedName>
</protein>
<dbReference type="Gene3D" id="1.10.10.10">
    <property type="entry name" value="Winged helix-like DNA-binding domain superfamily/Winged helix DNA-binding domain"/>
    <property type="match status" value="1"/>
</dbReference>
<feature type="domain" description="O-methyltransferase C-terminal" evidence="5">
    <location>
        <begin position="194"/>
        <end position="348"/>
    </location>
</feature>
<evidence type="ECO:0000256" key="3">
    <source>
        <dbReference type="ARBA" id="ARBA00022691"/>
    </source>
</evidence>
<dbReference type="PIRSF" id="PIRSF005739">
    <property type="entry name" value="O-mtase"/>
    <property type="match status" value="1"/>
</dbReference>
<evidence type="ECO:0000256" key="4">
    <source>
        <dbReference type="PIRSR" id="PIRSR005739-1"/>
    </source>
</evidence>
<evidence type="ECO:0000256" key="2">
    <source>
        <dbReference type="ARBA" id="ARBA00022679"/>
    </source>
</evidence>
<dbReference type="Pfam" id="PF08100">
    <property type="entry name" value="Dimerisation"/>
    <property type="match status" value="1"/>
</dbReference>
<evidence type="ECO:0000313" key="7">
    <source>
        <dbReference type="EMBL" id="KAF2106343.1"/>
    </source>
</evidence>
<dbReference type="Gene3D" id="3.40.50.150">
    <property type="entry name" value="Vaccinia Virus protein VP39"/>
    <property type="match status" value="1"/>
</dbReference>
<dbReference type="InterPro" id="IPR029063">
    <property type="entry name" value="SAM-dependent_MTases_sf"/>
</dbReference>
<keyword evidence="3" id="KW-0949">S-adenosyl-L-methionine</keyword>
<dbReference type="PROSITE" id="PS51683">
    <property type="entry name" value="SAM_OMT_II"/>
    <property type="match status" value="1"/>
</dbReference>
<keyword evidence="1 7" id="KW-0489">Methyltransferase</keyword>